<organism evidence="2 3">
    <name type="scientific">Corynebacterium phoceense</name>
    <dbReference type="NCBI Taxonomy" id="1686286"/>
    <lineage>
        <taxon>Bacteria</taxon>
        <taxon>Bacillati</taxon>
        <taxon>Actinomycetota</taxon>
        <taxon>Actinomycetes</taxon>
        <taxon>Mycobacteriales</taxon>
        <taxon>Corynebacteriaceae</taxon>
        <taxon>Corynebacterium</taxon>
    </lineage>
</organism>
<reference evidence="2 3" key="1">
    <citation type="submission" date="2019-06" db="EMBL/GenBank/DDBJ databases">
        <title>Draft genome of C. phoceense Strain 272.</title>
        <authorList>
            <person name="Pacheco L.G.C."/>
            <person name="Barberis C.M."/>
            <person name="Almuzara M.N."/>
            <person name="Traglia G.M."/>
            <person name="Santos C.S."/>
            <person name="Rocha D.J.P.G."/>
            <person name="Aguiar E.R.G.R."/>
            <person name="Vay C.A."/>
        </authorList>
    </citation>
    <scope>NUCLEOTIDE SEQUENCE [LARGE SCALE GENOMIC DNA]</scope>
    <source>
        <strain evidence="2 3">272</strain>
    </source>
</reference>
<keyword evidence="1" id="KW-0812">Transmembrane</keyword>
<keyword evidence="1" id="KW-1133">Transmembrane helix</keyword>
<gene>
    <name evidence="2" type="ORF">EJK80_01705</name>
</gene>
<evidence type="ECO:0000313" key="3">
    <source>
        <dbReference type="Proteomes" id="UP000318080"/>
    </source>
</evidence>
<evidence type="ECO:0000256" key="1">
    <source>
        <dbReference type="SAM" id="Phobius"/>
    </source>
</evidence>
<dbReference type="InterPro" id="IPR019662">
    <property type="entry name" value="DUF2516"/>
</dbReference>
<evidence type="ECO:0000313" key="2">
    <source>
        <dbReference type="EMBL" id="TQE44327.1"/>
    </source>
</evidence>
<proteinExistence type="predicted"/>
<accession>A0A540R9R5</accession>
<feature type="transmembrane region" description="Helical" evidence="1">
    <location>
        <begin position="13"/>
        <end position="38"/>
    </location>
</feature>
<protein>
    <submittedName>
        <fullName evidence="2">DUF2516 family protein</fullName>
    </submittedName>
</protein>
<sequence length="103" mass="11051">MSFTSAVLNGMNLLYYGLYAAVGIAGLVGFVLILMTRADAFEVGDRQPKAVWAALVGVSAFVLLIPMPGLSIFTWVGAVIVGLYWFDVRPQLKDIIGGANNAW</sequence>
<comment type="caution">
    <text evidence="2">The sequence shown here is derived from an EMBL/GenBank/DDBJ whole genome shotgun (WGS) entry which is preliminary data.</text>
</comment>
<feature type="transmembrane region" description="Helical" evidence="1">
    <location>
        <begin position="50"/>
        <end position="66"/>
    </location>
</feature>
<keyword evidence="1" id="KW-0472">Membrane</keyword>
<dbReference type="Proteomes" id="UP000318080">
    <property type="component" value="Unassembled WGS sequence"/>
</dbReference>
<dbReference type="AlphaFoldDB" id="A0A540R9R5"/>
<keyword evidence="3" id="KW-1185">Reference proteome</keyword>
<dbReference type="RefSeq" id="WP_068801377.1">
    <property type="nucleotide sequence ID" value="NZ_JADPQA010000004.1"/>
</dbReference>
<dbReference type="Pfam" id="PF10724">
    <property type="entry name" value="DUF2516"/>
    <property type="match status" value="1"/>
</dbReference>
<dbReference type="EMBL" id="VHIR01000002">
    <property type="protein sequence ID" value="TQE44327.1"/>
    <property type="molecule type" value="Genomic_DNA"/>
</dbReference>
<dbReference type="STRING" id="1686286.GCA_900092335_00523"/>
<name>A0A540R9R5_9CORY</name>
<dbReference type="GeneID" id="79851860"/>